<evidence type="ECO:0000259" key="1">
    <source>
        <dbReference type="Pfam" id="PF09828"/>
    </source>
</evidence>
<gene>
    <name evidence="2" type="ordered locus">Rfer_2449</name>
</gene>
<dbReference type="OrthoDB" id="6605953at2"/>
<dbReference type="KEGG" id="rfr:Rfer_2449"/>
<evidence type="ECO:0000313" key="2">
    <source>
        <dbReference type="EMBL" id="ABD70166.1"/>
    </source>
</evidence>
<evidence type="ECO:0000313" key="3">
    <source>
        <dbReference type="Proteomes" id="UP000008332"/>
    </source>
</evidence>
<dbReference type="AlphaFoldDB" id="Q21VN7"/>
<organism evidence="2 3">
    <name type="scientific">Albidiferax ferrireducens (strain ATCC BAA-621 / DSM 15236 / T118)</name>
    <name type="common">Rhodoferax ferrireducens</name>
    <dbReference type="NCBI Taxonomy" id="338969"/>
    <lineage>
        <taxon>Bacteria</taxon>
        <taxon>Pseudomonadati</taxon>
        <taxon>Pseudomonadota</taxon>
        <taxon>Betaproteobacteria</taxon>
        <taxon>Burkholderiales</taxon>
        <taxon>Comamonadaceae</taxon>
        <taxon>Rhodoferax</taxon>
    </lineage>
</organism>
<dbReference type="EMBL" id="CP000267">
    <property type="protein sequence ID" value="ABD70166.1"/>
    <property type="molecule type" value="Genomic_DNA"/>
</dbReference>
<feature type="domain" description="ChrB C-terminal" evidence="1">
    <location>
        <begin position="5"/>
        <end position="59"/>
    </location>
</feature>
<dbReference type="InterPro" id="IPR018634">
    <property type="entry name" value="ChrB_C"/>
</dbReference>
<dbReference type="STRING" id="338969.Rfer_2449"/>
<dbReference type="HOGENOM" id="CLU_2397638_0_0_4"/>
<dbReference type="Pfam" id="PF09828">
    <property type="entry name" value="ChrB_C"/>
    <property type="match status" value="1"/>
</dbReference>
<keyword evidence="3" id="KW-1185">Reference proteome</keyword>
<dbReference type="eggNOG" id="COG4275">
    <property type="taxonomic scope" value="Bacteria"/>
</dbReference>
<name>Q21VN7_ALBFT</name>
<sequence>MQQKWISRKRPKIDRIAFPWLIRKFIDSDAEFLSVADSEGRKIAADTGATPYDITDRQLLMSMSALEKAVRQTLCQECVFRSQSTFSEPDRQN</sequence>
<dbReference type="Proteomes" id="UP000008332">
    <property type="component" value="Chromosome"/>
</dbReference>
<protein>
    <recommendedName>
        <fullName evidence="1">ChrB C-terminal domain-containing protein</fullName>
    </recommendedName>
</protein>
<reference evidence="3" key="1">
    <citation type="submission" date="2006-02" db="EMBL/GenBank/DDBJ databases">
        <title>Complete sequence of chromosome of Rhodoferax ferrireducens DSM 15236.</title>
        <authorList>
            <person name="Copeland A."/>
            <person name="Lucas S."/>
            <person name="Lapidus A."/>
            <person name="Barry K."/>
            <person name="Detter J.C."/>
            <person name="Glavina del Rio T."/>
            <person name="Hammon N."/>
            <person name="Israni S."/>
            <person name="Pitluck S."/>
            <person name="Brettin T."/>
            <person name="Bruce D."/>
            <person name="Han C."/>
            <person name="Tapia R."/>
            <person name="Gilna P."/>
            <person name="Kiss H."/>
            <person name="Schmutz J."/>
            <person name="Larimer F."/>
            <person name="Land M."/>
            <person name="Kyrpides N."/>
            <person name="Ivanova N."/>
            <person name="Richardson P."/>
        </authorList>
    </citation>
    <scope>NUCLEOTIDE SEQUENCE [LARGE SCALE GENOMIC DNA]</scope>
    <source>
        <strain evidence="3">ATCC BAA-621 / DSM 15236 / T118</strain>
    </source>
</reference>
<accession>Q21VN7</accession>
<dbReference type="RefSeq" id="WP_011464734.1">
    <property type="nucleotide sequence ID" value="NC_007908.1"/>
</dbReference>
<proteinExistence type="predicted"/>